<feature type="coiled-coil region" evidence="1">
    <location>
        <begin position="106"/>
        <end position="154"/>
    </location>
</feature>
<accession>A0ABN7RRA5</accession>
<reference evidence="2 3" key="1">
    <citation type="submission" date="2021-04" db="EMBL/GenBank/DDBJ databases">
        <authorList>
            <person name="Bliznina A."/>
        </authorList>
    </citation>
    <scope>NUCLEOTIDE SEQUENCE [LARGE SCALE GENOMIC DNA]</scope>
</reference>
<evidence type="ECO:0000256" key="1">
    <source>
        <dbReference type="SAM" id="Coils"/>
    </source>
</evidence>
<evidence type="ECO:0000313" key="2">
    <source>
        <dbReference type="EMBL" id="CAG5080943.1"/>
    </source>
</evidence>
<dbReference type="Proteomes" id="UP001158576">
    <property type="component" value="Chromosome PAR"/>
</dbReference>
<sequence>MEEIAGYLRQERSTRTLDNRRLLDFQLDEEKNERELKMELDRAEQRTVHYEELTVRIALLEKHLAAVKARGDQAEERGNINEDLLEEQLALQKQRELENIEHSSTEDNLLEEVRQKRDLVNAAEDRFAFAEKKRVELEAIANALKEKLLQAQKQAQLISN</sequence>
<protein>
    <submittedName>
        <fullName evidence="2">Oidioi.mRNA.OKI2018_I69.PAR.g9746.t1.cds</fullName>
    </submittedName>
</protein>
<feature type="coiled-coil region" evidence="1">
    <location>
        <begin position="26"/>
        <end position="77"/>
    </location>
</feature>
<dbReference type="EMBL" id="OU015568">
    <property type="protein sequence ID" value="CAG5080943.1"/>
    <property type="molecule type" value="Genomic_DNA"/>
</dbReference>
<organism evidence="2 3">
    <name type="scientific">Oikopleura dioica</name>
    <name type="common">Tunicate</name>
    <dbReference type="NCBI Taxonomy" id="34765"/>
    <lineage>
        <taxon>Eukaryota</taxon>
        <taxon>Metazoa</taxon>
        <taxon>Chordata</taxon>
        <taxon>Tunicata</taxon>
        <taxon>Appendicularia</taxon>
        <taxon>Copelata</taxon>
        <taxon>Oikopleuridae</taxon>
        <taxon>Oikopleura</taxon>
    </lineage>
</organism>
<evidence type="ECO:0000313" key="3">
    <source>
        <dbReference type="Proteomes" id="UP001158576"/>
    </source>
</evidence>
<gene>
    <name evidence="2" type="ORF">OKIOD_LOCUS1304</name>
</gene>
<proteinExistence type="predicted"/>
<keyword evidence="3" id="KW-1185">Reference proteome</keyword>
<dbReference type="SUPFAM" id="SSF57997">
    <property type="entry name" value="Tropomyosin"/>
    <property type="match status" value="1"/>
</dbReference>
<keyword evidence="1" id="KW-0175">Coiled coil</keyword>
<name>A0ABN7RRA5_OIKDI</name>